<evidence type="ECO:0000313" key="4">
    <source>
        <dbReference type="EMBL" id="ADH63739.1"/>
    </source>
</evidence>
<dbReference type="InterPro" id="IPR024930">
    <property type="entry name" value="Skp_dom_sf"/>
</dbReference>
<evidence type="ECO:0000256" key="2">
    <source>
        <dbReference type="ARBA" id="ARBA00022729"/>
    </source>
</evidence>
<evidence type="ECO:0000256" key="3">
    <source>
        <dbReference type="SAM" id="SignalP"/>
    </source>
</evidence>
<protein>
    <submittedName>
        <fullName evidence="4">Outer membrane chaperone Skp (OmpH)</fullName>
    </submittedName>
</protein>
<evidence type="ECO:0000256" key="1">
    <source>
        <dbReference type="ARBA" id="ARBA00009091"/>
    </source>
</evidence>
<dbReference type="PANTHER" id="PTHR35089:SF1">
    <property type="entry name" value="CHAPERONE PROTEIN SKP"/>
    <property type="match status" value="1"/>
</dbReference>
<reference evidence="4 5" key="1">
    <citation type="journal article" date="2010" name="Stand. Genomic Sci.">
        <title>Complete genome sequence of Meiothermus silvanus type strain (VI-R2).</title>
        <authorList>
            <person name="Sikorski J."/>
            <person name="Tindall B.J."/>
            <person name="Lowry S."/>
            <person name="Lucas S."/>
            <person name="Nolan M."/>
            <person name="Copeland A."/>
            <person name="Glavina Del Rio T."/>
            <person name="Tice H."/>
            <person name="Cheng J.F."/>
            <person name="Han C."/>
            <person name="Pitluck S."/>
            <person name="Liolios K."/>
            <person name="Ivanova N."/>
            <person name="Mavromatis K."/>
            <person name="Mikhailova N."/>
            <person name="Pati A."/>
            <person name="Goodwin L."/>
            <person name="Chen A."/>
            <person name="Palaniappan K."/>
            <person name="Land M."/>
            <person name="Hauser L."/>
            <person name="Chang Y.J."/>
            <person name="Jeffries C.D."/>
            <person name="Rohde M."/>
            <person name="Goker M."/>
            <person name="Woyke T."/>
            <person name="Bristow J."/>
            <person name="Eisen J.A."/>
            <person name="Markowitz V."/>
            <person name="Hugenholtz P."/>
            <person name="Kyrpides N.C."/>
            <person name="Klenk H.P."/>
            <person name="Lapidus A."/>
        </authorList>
    </citation>
    <scope>NUCLEOTIDE SEQUENCE [LARGE SCALE GENOMIC DNA]</scope>
    <source>
        <strain evidence="5">ATCC 700542 / DSM 9946 / VI-R2</strain>
    </source>
</reference>
<gene>
    <name evidence="4" type="ordered locus">Mesil_1862</name>
</gene>
<dbReference type="RefSeq" id="WP_013158296.1">
    <property type="nucleotide sequence ID" value="NC_014212.1"/>
</dbReference>
<sequence length="164" mass="18290">MKGLMRFFPVLLGFFAASPLIAQNQPVLKVGFMDSQKVVQAHPRYKEIQAVIEQAQKELKPLEDQLKTLQPKIQAGTATAKEQQDFQTLRNAYQQASQKWAERQAKATEPITKQIDAEIAKFARAQGFGIILDRRVASSSGLVLYGDDSLDVTDEVAKMVKALK</sequence>
<dbReference type="KEGG" id="msv:Mesil_1862"/>
<dbReference type="PANTHER" id="PTHR35089">
    <property type="entry name" value="CHAPERONE PROTEIN SKP"/>
    <property type="match status" value="1"/>
</dbReference>
<dbReference type="OrthoDB" id="32082at2"/>
<dbReference type="SUPFAM" id="SSF111384">
    <property type="entry name" value="OmpH-like"/>
    <property type="match status" value="1"/>
</dbReference>
<evidence type="ECO:0000313" key="5">
    <source>
        <dbReference type="Proteomes" id="UP000001916"/>
    </source>
</evidence>
<keyword evidence="5" id="KW-1185">Reference proteome</keyword>
<keyword evidence="2 3" id="KW-0732">Signal</keyword>
<dbReference type="Pfam" id="PF03938">
    <property type="entry name" value="OmpH"/>
    <property type="match status" value="1"/>
</dbReference>
<dbReference type="InterPro" id="IPR005632">
    <property type="entry name" value="Chaperone_Skp"/>
</dbReference>
<proteinExistence type="inferred from homology"/>
<dbReference type="GO" id="GO:0005829">
    <property type="term" value="C:cytosol"/>
    <property type="evidence" value="ECO:0007669"/>
    <property type="project" value="TreeGrafter"/>
</dbReference>
<feature type="chain" id="PRO_5003093156" evidence="3">
    <location>
        <begin position="23"/>
        <end position="164"/>
    </location>
</feature>
<dbReference type="STRING" id="526227.Mesil_1862"/>
<dbReference type="HOGENOM" id="CLU_136142_0_0_0"/>
<name>D7BGC3_ALLS1</name>
<dbReference type="AlphaFoldDB" id="D7BGC3"/>
<dbReference type="Proteomes" id="UP000001916">
    <property type="component" value="Chromosome"/>
</dbReference>
<dbReference type="Gene3D" id="3.30.910.20">
    <property type="entry name" value="Skp domain"/>
    <property type="match status" value="1"/>
</dbReference>
<dbReference type="GO" id="GO:0050821">
    <property type="term" value="P:protein stabilization"/>
    <property type="evidence" value="ECO:0007669"/>
    <property type="project" value="TreeGrafter"/>
</dbReference>
<feature type="signal peptide" evidence="3">
    <location>
        <begin position="1"/>
        <end position="22"/>
    </location>
</feature>
<organism evidence="4 5">
    <name type="scientific">Allomeiothermus silvanus (strain ATCC 700542 / DSM 9946 / NBRC 106475 / NCIMB 13440 / VI-R2)</name>
    <name type="common">Thermus silvanus</name>
    <dbReference type="NCBI Taxonomy" id="526227"/>
    <lineage>
        <taxon>Bacteria</taxon>
        <taxon>Thermotogati</taxon>
        <taxon>Deinococcota</taxon>
        <taxon>Deinococci</taxon>
        <taxon>Thermales</taxon>
        <taxon>Thermaceae</taxon>
        <taxon>Allomeiothermus</taxon>
    </lineage>
</organism>
<comment type="similarity">
    <text evidence="1">Belongs to the Skp family.</text>
</comment>
<accession>D7BGC3</accession>
<dbReference type="SMART" id="SM00935">
    <property type="entry name" value="OmpH"/>
    <property type="match status" value="1"/>
</dbReference>
<dbReference type="eggNOG" id="COG2825">
    <property type="taxonomic scope" value="Bacteria"/>
</dbReference>
<dbReference type="EMBL" id="CP002042">
    <property type="protein sequence ID" value="ADH63739.1"/>
    <property type="molecule type" value="Genomic_DNA"/>
</dbReference>
<dbReference type="GO" id="GO:0051082">
    <property type="term" value="F:unfolded protein binding"/>
    <property type="evidence" value="ECO:0007669"/>
    <property type="project" value="InterPro"/>
</dbReference>